<protein>
    <submittedName>
        <fullName evidence="3">Uncharacterized protein</fullName>
    </submittedName>
</protein>
<evidence type="ECO:0000313" key="4">
    <source>
        <dbReference type="Proteomes" id="UP000507470"/>
    </source>
</evidence>
<feature type="region of interest" description="Disordered" evidence="2">
    <location>
        <begin position="222"/>
        <end position="242"/>
    </location>
</feature>
<dbReference type="SUPFAM" id="SSF57997">
    <property type="entry name" value="Tropomyosin"/>
    <property type="match status" value="1"/>
</dbReference>
<organism evidence="3 4">
    <name type="scientific">Mytilus coruscus</name>
    <name type="common">Sea mussel</name>
    <dbReference type="NCBI Taxonomy" id="42192"/>
    <lineage>
        <taxon>Eukaryota</taxon>
        <taxon>Metazoa</taxon>
        <taxon>Spiralia</taxon>
        <taxon>Lophotrochozoa</taxon>
        <taxon>Mollusca</taxon>
        <taxon>Bivalvia</taxon>
        <taxon>Autobranchia</taxon>
        <taxon>Pteriomorphia</taxon>
        <taxon>Mytilida</taxon>
        <taxon>Mytiloidea</taxon>
        <taxon>Mytilidae</taxon>
        <taxon>Mytilinae</taxon>
        <taxon>Mytilus</taxon>
    </lineage>
</organism>
<accession>A0A6J8A9C7</accession>
<evidence type="ECO:0000256" key="1">
    <source>
        <dbReference type="SAM" id="Coils"/>
    </source>
</evidence>
<dbReference type="OrthoDB" id="6138379at2759"/>
<gene>
    <name evidence="3" type="ORF">MCOR_5044</name>
</gene>
<feature type="coiled-coil region" evidence="1">
    <location>
        <begin position="80"/>
        <end position="114"/>
    </location>
</feature>
<proteinExistence type="predicted"/>
<sequence>MSIQQISPHAQPNYQQRPPWVDELFRRLDKFETKLNKIDQTDSLVTKLNTKVNKLEQCAKMFDGKLDQVEKSTQLISDEFDSWKNSLSEFKRDVDKLTKQLNSNKISMNSIEEKKVIATKCSTHYNRLTDYGFCKAFDTVSRSLLVHKLEHYGIRGNGNRWIASFLYHRTQAVVVDGESSSHIGVESGFKMLRASGRKRAAPKGRADNIAPAAKRTVLRPKIGGDAGVRSRSTESPVATTSLSSEVVSMAPVITTDTSTESITQ</sequence>
<feature type="compositionally biased region" description="Polar residues" evidence="2">
    <location>
        <begin position="233"/>
        <end position="242"/>
    </location>
</feature>
<dbReference type="Proteomes" id="UP000507470">
    <property type="component" value="Unassembled WGS sequence"/>
</dbReference>
<evidence type="ECO:0000256" key="2">
    <source>
        <dbReference type="SAM" id="MobiDB-lite"/>
    </source>
</evidence>
<keyword evidence="1" id="KW-0175">Coiled coil</keyword>
<dbReference type="Gene3D" id="6.10.140.920">
    <property type="match status" value="1"/>
</dbReference>
<dbReference type="AlphaFoldDB" id="A0A6J8A9C7"/>
<evidence type="ECO:0000313" key="3">
    <source>
        <dbReference type="EMBL" id="CAC5363739.1"/>
    </source>
</evidence>
<dbReference type="EMBL" id="CACVKT020000907">
    <property type="protein sequence ID" value="CAC5363739.1"/>
    <property type="molecule type" value="Genomic_DNA"/>
</dbReference>
<reference evidence="3 4" key="1">
    <citation type="submission" date="2020-06" db="EMBL/GenBank/DDBJ databases">
        <authorList>
            <person name="Li R."/>
            <person name="Bekaert M."/>
        </authorList>
    </citation>
    <scope>NUCLEOTIDE SEQUENCE [LARGE SCALE GENOMIC DNA]</scope>
    <source>
        <strain evidence="4">wild</strain>
    </source>
</reference>
<name>A0A6J8A9C7_MYTCO</name>
<keyword evidence="4" id="KW-1185">Reference proteome</keyword>